<organism evidence="7 8">
    <name type="scientific">Modestobacter roseus</name>
    <dbReference type="NCBI Taxonomy" id="1181884"/>
    <lineage>
        <taxon>Bacteria</taxon>
        <taxon>Bacillati</taxon>
        <taxon>Actinomycetota</taxon>
        <taxon>Actinomycetes</taxon>
        <taxon>Geodermatophilales</taxon>
        <taxon>Geodermatophilaceae</taxon>
        <taxon>Modestobacter</taxon>
    </lineage>
</organism>
<dbReference type="PROSITE" id="PS50977">
    <property type="entry name" value="HTH_TETR_2"/>
    <property type="match status" value="1"/>
</dbReference>
<dbReference type="PANTHER" id="PTHR47506:SF3">
    <property type="entry name" value="HTH-TYPE TRANSCRIPTIONAL REGULATOR LMRA"/>
    <property type="match status" value="1"/>
</dbReference>
<evidence type="ECO:0000256" key="3">
    <source>
        <dbReference type="ARBA" id="ARBA00023125"/>
    </source>
</evidence>
<keyword evidence="8" id="KW-1185">Reference proteome</keyword>
<dbReference type="SUPFAM" id="SSF48498">
    <property type="entry name" value="Tetracyclin repressor-like, C-terminal domain"/>
    <property type="match status" value="1"/>
</dbReference>
<dbReference type="Pfam" id="PF13977">
    <property type="entry name" value="TetR_C_6"/>
    <property type="match status" value="1"/>
</dbReference>
<dbReference type="AlphaFoldDB" id="A0A562IM17"/>
<protein>
    <submittedName>
        <fullName evidence="7">TetR family transcriptional regulator</fullName>
    </submittedName>
</protein>
<evidence type="ECO:0000259" key="6">
    <source>
        <dbReference type="PROSITE" id="PS50977"/>
    </source>
</evidence>
<dbReference type="PANTHER" id="PTHR47506">
    <property type="entry name" value="TRANSCRIPTIONAL REGULATORY PROTEIN"/>
    <property type="match status" value="1"/>
</dbReference>
<evidence type="ECO:0000256" key="5">
    <source>
        <dbReference type="PROSITE-ProRule" id="PRU00335"/>
    </source>
</evidence>
<dbReference type="EMBL" id="VLKF01000001">
    <property type="protein sequence ID" value="TWH72057.1"/>
    <property type="molecule type" value="Genomic_DNA"/>
</dbReference>
<dbReference type="InterPro" id="IPR039538">
    <property type="entry name" value="BetI_C"/>
</dbReference>
<feature type="domain" description="HTH tetR-type" evidence="6">
    <location>
        <begin position="14"/>
        <end position="74"/>
    </location>
</feature>
<evidence type="ECO:0000256" key="4">
    <source>
        <dbReference type="ARBA" id="ARBA00023163"/>
    </source>
</evidence>
<keyword evidence="3 5" id="KW-0238">DNA-binding</keyword>
<dbReference type="Gene3D" id="1.10.357.10">
    <property type="entry name" value="Tetracycline Repressor, domain 2"/>
    <property type="match status" value="1"/>
</dbReference>
<dbReference type="InterPro" id="IPR009057">
    <property type="entry name" value="Homeodomain-like_sf"/>
</dbReference>
<keyword evidence="2" id="KW-0805">Transcription regulation</keyword>
<evidence type="ECO:0000313" key="8">
    <source>
        <dbReference type="Proteomes" id="UP000321490"/>
    </source>
</evidence>
<dbReference type="InterPro" id="IPR001647">
    <property type="entry name" value="HTH_TetR"/>
</dbReference>
<accession>A0A562IM17</accession>
<reference evidence="7 8" key="1">
    <citation type="submission" date="2019-07" db="EMBL/GenBank/DDBJ databases">
        <title>R&amp;d 2014.</title>
        <authorList>
            <person name="Klenk H.-P."/>
        </authorList>
    </citation>
    <scope>NUCLEOTIDE SEQUENCE [LARGE SCALE GENOMIC DNA]</scope>
    <source>
        <strain evidence="7 8">DSM 45764</strain>
    </source>
</reference>
<comment type="caution">
    <text evidence="7">The sequence shown here is derived from an EMBL/GenBank/DDBJ whole genome shotgun (WGS) entry which is preliminary data.</text>
</comment>
<gene>
    <name evidence="7" type="ORF">JD78_00561</name>
</gene>
<dbReference type="GO" id="GO:0003677">
    <property type="term" value="F:DNA binding"/>
    <property type="evidence" value="ECO:0007669"/>
    <property type="project" value="UniProtKB-UniRule"/>
</dbReference>
<evidence type="ECO:0000256" key="1">
    <source>
        <dbReference type="ARBA" id="ARBA00022491"/>
    </source>
</evidence>
<keyword evidence="4" id="KW-0804">Transcription</keyword>
<name>A0A562IM17_9ACTN</name>
<evidence type="ECO:0000313" key="7">
    <source>
        <dbReference type="EMBL" id="TWH72057.1"/>
    </source>
</evidence>
<feature type="DNA-binding region" description="H-T-H motif" evidence="5">
    <location>
        <begin position="37"/>
        <end position="56"/>
    </location>
</feature>
<dbReference type="PRINTS" id="PR00455">
    <property type="entry name" value="HTHTETR"/>
</dbReference>
<dbReference type="Proteomes" id="UP000321490">
    <property type="component" value="Unassembled WGS sequence"/>
</dbReference>
<keyword evidence="1" id="KW-0678">Repressor</keyword>
<proteinExistence type="predicted"/>
<dbReference type="InterPro" id="IPR036271">
    <property type="entry name" value="Tet_transcr_reg_TetR-rel_C_sf"/>
</dbReference>
<dbReference type="SUPFAM" id="SSF46689">
    <property type="entry name" value="Homeodomain-like"/>
    <property type="match status" value="1"/>
</dbReference>
<dbReference type="RefSeq" id="WP_153359985.1">
    <property type="nucleotide sequence ID" value="NZ_JABGDC010000073.1"/>
</dbReference>
<dbReference type="Pfam" id="PF00440">
    <property type="entry name" value="TetR_N"/>
    <property type="match status" value="1"/>
</dbReference>
<evidence type="ECO:0000256" key="2">
    <source>
        <dbReference type="ARBA" id="ARBA00023015"/>
    </source>
</evidence>
<sequence length="206" mass="22572">MPATAPRGPYAKTEGVRRRIVEACVEAFGETGFYGATMKDVARRAGISYTGLLHHFASKEELLTAVLALRAELSTEYLRSAQALDPRTQPLEALRGMLGVVAENEHLPGLLALHCVLAGEATSPDHPAHTHYAEQYRALRHFYAQAFTALAERGELAAGADPETLAVMTVALMNGLQAQWLFDREHVRMAASMRQFLLTYLPGLAR</sequence>
<dbReference type="OrthoDB" id="7505659at2"/>